<keyword evidence="9" id="KW-1185">Reference proteome</keyword>
<accession>A0A552UYJ1</accession>
<dbReference type="OrthoDB" id="5694214at2"/>
<keyword evidence="3" id="KW-0732">Signal</keyword>
<comment type="similarity">
    <text evidence="2">Belongs to the SusD family.</text>
</comment>
<reference evidence="8 9" key="1">
    <citation type="submission" date="2019-07" db="EMBL/GenBank/DDBJ databases">
        <title>Flavobacterium sp. nov., isolated from glacier ice.</title>
        <authorList>
            <person name="Liu Q."/>
            <person name="Xin Y.-H."/>
        </authorList>
    </citation>
    <scope>NUCLEOTIDE SEQUENCE [LARGE SCALE GENOMIC DNA]</scope>
    <source>
        <strain evidence="8 9">ZT4R6</strain>
    </source>
</reference>
<keyword evidence="4" id="KW-0472">Membrane</keyword>
<evidence type="ECO:0000256" key="1">
    <source>
        <dbReference type="ARBA" id="ARBA00004442"/>
    </source>
</evidence>
<feature type="domain" description="RagB/SusD" evidence="6">
    <location>
        <begin position="340"/>
        <end position="488"/>
    </location>
</feature>
<dbReference type="PROSITE" id="PS51257">
    <property type="entry name" value="PROKAR_LIPOPROTEIN"/>
    <property type="match status" value="1"/>
</dbReference>
<evidence type="ECO:0000256" key="3">
    <source>
        <dbReference type="ARBA" id="ARBA00022729"/>
    </source>
</evidence>
<dbReference type="Gene3D" id="1.25.40.390">
    <property type="match status" value="1"/>
</dbReference>
<evidence type="ECO:0000256" key="4">
    <source>
        <dbReference type="ARBA" id="ARBA00023136"/>
    </source>
</evidence>
<proteinExistence type="inferred from homology"/>
<evidence type="ECO:0000256" key="2">
    <source>
        <dbReference type="ARBA" id="ARBA00006275"/>
    </source>
</evidence>
<dbReference type="SUPFAM" id="SSF48452">
    <property type="entry name" value="TPR-like"/>
    <property type="match status" value="1"/>
</dbReference>
<dbReference type="InterPro" id="IPR012944">
    <property type="entry name" value="SusD_RagB_dom"/>
</dbReference>
<dbReference type="AlphaFoldDB" id="A0A552UYJ1"/>
<keyword evidence="5" id="KW-0998">Cell outer membrane</keyword>
<dbReference type="InterPro" id="IPR033985">
    <property type="entry name" value="SusD-like_N"/>
</dbReference>
<evidence type="ECO:0000259" key="7">
    <source>
        <dbReference type="Pfam" id="PF14322"/>
    </source>
</evidence>
<protein>
    <submittedName>
        <fullName evidence="8">RagB/SusD family nutrient uptake outer membrane protein</fullName>
    </submittedName>
</protein>
<comment type="subcellular location">
    <subcellularLocation>
        <location evidence="1">Cell outer membrane</location>
    </subcellularLocation>
</comment>
<evidence type="ECO:0000256" key="5">
    <source>
        <dbReference type="ARBA" id="ARBA00023237"/>
    </source>
</evidence>
<dbReference type="Pfam" id="PF07980">
    <property type="entry name" value="SusD_RagB"/>
    <property type="match status" value="1"/>
</dbReference>
<dbReference type="RefSeq" id="WP_143374001.1">
    <property type="nucleotide sequence ID" value="NZ_VJVZ01000009.1"/>
</dbReference>
<evidence type="ECO:0000313" key="8">
    <source>
        <dbReference type="EMBL" id="TRW23284.1"/>
    </source>
</evidence>
<name>A0A552UYJ1_9FLAO</name>
<organism evidence="8 9">
    <name type="scientific">Flavobacterium zepuense</name>
    <dbReference type="NCBI Taxonomy" id="2593302"/>
    <lineage>
        <taxon>Bacteria</taxon>
        <taxon>Pseudomonadati</taxon>
        <taxon>Bacteroidota</taxon>
        <taxon>Flavobacteriia</taxon>
        <taxon>Flavobacteriales</taxon>
        <taxon>Flavobacteriaceae</taxon>
        <taxon>Flavobacterium</taxon>
    </lineage>
</organism>
<comment type="caution">
    <text evidence="8">The sequence shown here is derived from an EMBL/GenBank/DDBJ whole genome shotgun (WGS) entry which is preliminary data.</text>
</comment>
<dbReference type="Proteomes" id="UP000320643">
    <property type="component" value="Unassembled WGS sequence"/>
</dbReference>
<evidence type="ECO:0000313" key="9">
    <source>
        <dbReference type="Proteomes" id="UP000320643"/>
    </source>
</evidence>
<evidence type="ECO:0000259" key="6">
    <source>
        <dbReference type="Pfam" id="PF07980"/>
    </source>
</evidence>
<sequence>MKNIIKVTLIAGFFALAGCDDDLDTQATGLVTEEGLVTIDVIENSVKSSYDLLSNRLNILGNWDWSNGLVFQNDYVMQDIASDDMEKKWNADGDQPWIDEINNFTFTSTNGGPNGLWVYNYEGIKRINLVMASLQRDDIEAVTGISEARKNQLLGEAYFLRSYYYFSLVTNFGDVPLLLEPVQTLDEAFAVAVRKDKTLIWEQIKGDLALAKDLLPSSKYSSETERWRVSKGAVIALMAKSELYTQNWSAVPPLVDELAGLGFGLNANYFENFTSEYTDNEVIFSFDHQTNATPRRGNGICAPLGWGFFAPSADFINSFEPNDPRLLYTVDVPNQNVNKMLGSLNGANEGNDDAPNNKVYMRYADALLWKAEALLETGDHAGAVDIINQIRQRARNGVDATGVVPPAGTLPDRPASTDSALVKSWLIHERRVELGFENQRMLDLKRWGIAQQVLTAHGKSFQPKHMLYPIPQLEIDGSAGTLTQNPGY</sequence>
<dbReference type="EMBL" id="VJVZ01000009">
    <property type="protein sequence ID" value="TRW23284.1"/>
    <property type="molecule type" value="Genomic_DNA"/>
</dbReference>
<feature type="domain" description="SusD-like N-terminal" evidence="7">
    <location>
        <begin position="73"/>
        <end position="240"/>
    </location>
</feature>
<gene>
    <name evidence="8" type="ORF">FMM05_13890</name>
</gene>
<dbReference type="Pfam" id="PF14322">
    <property type="entry name" value="SusD-like_3"/>
    <property type="match status" value="1"/>
</dbReference>
<dbReference type="GO" id="GO:0009279">
    <property type="term" value="C:cell outer membrane"/>
    <property type="evidence" value="ECO:0007669"/>
    <property type="project" value="UniProtKB-SubCell"/>
</dbReference>
<dbReference type="InterPro" id="IPR011990">
    <property type="entry name" value="TPR-like_helical_dom_sf"/>
</dbReference>
<dbReference type="CDD" id="cd08977">
    <property type="entry name" value="SusD"/>
    <property type="match status" value="1"/>
</dbReference>